<gene>
    <name evidence="2" type="ORF">CEXT_573651</name>
</gene>
<reference evidence="2 3" key="1">
    <citation type="submission" date="2021-06" db="EMBL/GenBank/DDBJ databases">
        <title>Caerostris extrusa draft genome.</title>
        <authorList>
            <person name="Kono N."/>
            <person name="Arakawa K."/>
        </authorList>
    </citation>
    <scope>NUCLEOTIDE SEQUENCE [LARGE SCALE GENOMIC DNA]</scope>
</reference>
<proteinExistence type="predicted"/>
<evidence type="ECO:0000313" key="3">
    <source>
        <dbReference type="Proteomes" id="UP001054945"/>
    </source>
</evidence>
<dbReference type="AlphaFoldDB" id="A0AAV4SC74"/>
<comment type="caution">
    <text evidence="2">The sequence shown here is derived from an EMBL/GenBank/DDBJ whole genome shotgun (WGS) entry which is preliminary data.</text>
</comment>
<name>A0AAV4SC74_CAEEX</name>
<dbReference type="Proteomes" id="UP001054945">
    <property type="component" value="Unassembled WGS sequence"/>
</dbReference>
<keyword evidence="3" id="KW-1185">Reference proteome</keyword>
<keyword evidence="1" id="KW-0732">Signal</keyword>
<evidence type="ECO:0000313" key="2">
    <source>
        <dbReference type="EMBL" id="GIY30741.1"/>
    </source>
</evidence>
<evidence type="ECO:0000256" key="1">
    <source>
        <dbReference type="SAM" id="SignalP"/>
    </source>
</evidence>
<feature type="chain" id="PRO_5043327119" evidence="1">
    <location>
        <begin position="17"/>
        <end position="76"/>
    </location>
</feature>
<organism evidence="2 3">
    <name type="scientific">Caerostris extrusa</name>
    <name type="common">Bark spider</name>
    <name type="synonym">Caerostris bankana</name>
    <dbReference type="NCBI Taxonomy" id="172846"/>
    <lineage>
        <taxon>Eukaryota</taxon>
        <taxon>Metazoa</taxon>
        <taxon>Ecdysozoa</taxon>
        <taxon>Arthropoda</taxon>
        <taxon>Chelicerata</taxon>
        <taxon>Arachnida</taxon>
        <taxon>Araneae</taxon>
        <taxon>Araneomorphae</taxon>
        <taxon>Entelegynae</taxon>
        <taxon>Araneoidea</taxon>
        <taxon>Araneidae</taxon>
        <taxon>Caerostris</taxon>
    </lineage>
</organism>
<dbReference type="EMBL" id="BPLR01009270">
    <property type="protein sequence ID" value="GIY30741.1"/>
    <property type="molecule type" value="Genomic_DNA"/>
</dbReference>
<sequence>MSGCSFLSAAFGVTHCVFVQVDRMCRVRWEFCNDQTWEFDCVRFDEFGGWARTSQPRSYNIYRVFKDSSGFLNVPE</sequence>
<protein>
    <submittedName>
        <fullName evidence="2">Uncharacterized protein</fullName>
    </submittedName>
</protein>
<feature type="signal peptide" evidence="1">
    <location>
        <begin position="1"/>
        <end position="16"/>
    </location>
</feature>
<accession>A0AAV4SC74</accession>